<dbReference type="KEGG" id="pmet:G4Y79_12060"/>
<dbReference type="PANTHER" id="PTHR21294">
    <property type="entry name" value="ELECTRON TRANSFER FLAVOPROTEIN BETA-SUBUNIT"/>
    <property type="match status" value="1"/>
</dbReference>
<dbReference type="PANTHER" id="PTHR21294:SF17">
    <property type="entry name" value="PROTEIN FIXA"/>
    <property type="match status" value="1"/>
</dbReference>
<name>A0A7S8IH54_9CHLR</name>
<dbReference type="RefSeq" id="WP_195173126.1">
    <property type="nucleotide sequence ID" value="NZ_CP062983.1"/>
</dbReference>
<proteinExistence type="predicted"/>
<dbReference type="InterPro" id="IPR033948">
    <property type="entry name" value="ETF_beta_N"/>
</dbReference>
<feature type="domain" description="Electron transfer flavoprotein alpha/beta-subunit N-terminal" evidence="2">
    <location>
        <begin position="24"/>
        <end position="216"/>
    </location>
</feature>
<dbReference type="SUPFAM" id="SSF52402">
    <property type="entry name" value="Adenine nucleotide alpha hydrolases-like"/>
    <property type="match status" value="1"/>
</dbReference>
<sequence>MTLHIVTFTRSTPDTAAKVEVDGSGNVVWDAANVVNPWDEYALEEAIVQAKNTGGKATVIAVGDDSHEEALKHSLAMGLNEAIRVTEESANMGDSLIWSTLAAGAVQKLGDVQLAIFGKEAIDTQTDQHIYQTARKLGWTVLSFVSKILELDADAGTIKVERAVEHGKQTVTAKLPVVISVVKGINEPRYPSFIGIRKASKATIPVWGASDLGIELPQAPTEVLSYENPPARDITTEIIEGATIEEKATKLVDKLLEEKVL</sequence>
<dbReference type="Pfam" id="PF01012">
    <property type="entry name" value="ETF"/>
    <property type="match status" value="1"/>
</dbReference>
<dbReference type="PIRSF" id="PIRSF000090">
    <property type="entry name" value="Beta-ETF"/>
    <property type="match status" value="1"/>
</dbReference>
<dbReference type="SMART" id="SM00893">
    <property type="entry name" value="ETF"/>
    <property type="match status" value="1"/>
</dbReference>
<dbReference type="Gene3D" id="3.40.50.620">
    <property type="entry name" value="HUPs"/>
    <property type="match status" value="1"/>
</dbReference>
<evidence type="ECO:0000259" key="2">
    <source>
        <dbReference type="SMART" id="SM00893"/>
    </source>
</evidence>
<organism evidence="3 4">
    <name type="scientific">Phototrophicus methaneseepsis</name>
    <dbReference type="NCBI Taxonomy" id="2710758"/>
    <lineage>
        <taxon>Bacteria</taxon>
        <taxon>Bacillati</taxon>
        <taxon>Chloroflexota</taxon>
        <taxon>Candidatus Thermofontia</taxon>
        <taxon>Phototrophicales</taxon>
        <taxon>Phototrophicaceae</taxon>
        <taxon>Phototrophicus</taxon>
    </lineage>
</organism>
<protein>
    <recommendedName>
        <fullName evidence="1">Electron transfer flavoprotein small subunit</fullName>
    </recommendedName>
</protein>
<dbReference type="AlphaFoldDB" id="A0A7S8IH54"/>
<dbReference type="CDD" id="cd01714">
    <property type="entry name" value="ETF_beta"/>
    <property type="match status" value="1"/>
</dbReference>
<dbReference type="Proteomes" id="UP000594468">
    <property type="component" value="Chromosome"/>
</dbReference>
<evidence type="ECO:0000313" key="4">
    <source>
        <dbReference type="Proteomes" id="UP000594468"/>
    </source>
</evidence>
<gene>
    <name evidence="3" type="ORF">G4Y79_12060</name>
</gene>
<keyword evidence="4" id="KW-1185">Reference proteome</keyword>
<dbReference type="InterPro" id="IPR012255">
    <property type="entry name" value="ETF_b"/>
</dbReference>
<dbReference type="GO" id="GO:0009055">
    <property type="term" value="F:electron transfer activity"/>
    <property type="evidence" value="ECO:0007669"/>
    <property type="project" value="InterPro"/>
</dbReference>
<evidence type="ECO:0000313" key="3">
    <source>
        <dbReference type="EMBL" id="QPC85063.1"/>
    </source>
</evidence>
<dbReference type="EMBL" id="CP062983">
    <property type="protein sequence ID" value="QPC85063.1"/>
    <property type="molecule type" value="Genomic_DNA"/>
</dbReference>
<dbReference type="InterPro" id="IPR014729">
    <property type="entry name" value="Rossmann-like_a/b/a_fold"/>
</dbReference>
<accession>A0A7S8IH54</accession>
<evidence type="ECO:0000256" key="1">
    <source>
        <dbReference type="ARBA" id="ARBA00042002"/>
    </source>
</evidence>
<dbReference type="InterPro" id="IPR014730">
    <property type="entry name" value="ETF_a/b_N"/>
</dbReference>
<reference evidence="3 4" key="1">
    <citation type="submission" date="2020-02" db="EMBL/GenBank/DDBJ databases">
        <authorList>
            <person name="Zheng R.K."/>
            <person name="Sun C.M."/>
        </authorList>
    </citation>
    <scope>NUCLEOTIDE SEQUENCE [LARGE SCALE GENOMIC DNA]</scope>
    <source>
        <strain evidence="4">rifampicinis</strain>
    </source>
</reference>